<proteinExistence type="predicted"/>
<evidence type="ECO:0000313" key="2">
    <source>
        <dbReference type="Proteomes" id="UP000095300"/>
    </source>
</evidence>
<sequence>MAFVKKSKNKYNNYMFTPGNFDACKFLKNRSQMPIANYLFTIIGDYTNLNHTCPYKGEIVMDRFRINMDRIKWIPMPPDFLFIYRMSVKAFEAVATRVPFDWYNQTDDLNDSNVGKSFV</sequence>
<name>A0A1I8P4W5_STOCA</name>
<keyword evidence="2" id="KW-1185">Reference proteome</keyword>
<dbReference type="VEuPathDB" id="VectorBase:SCAU004858"/>
<dbReference type="OrthoDB" id="8035050at2759"/>
<dbReference type="PANTHER" id="PTHR20898">
    <property type="entry name" value="DAEDALUS ON 3-RELATED-RELATED"/>
    <property type="match status" value="1"/>
</dbReference>
<organism evidence="1 2">
    <name type="scientific">Stomoxys calcitrans</name>
    <name type="common">Stable fly</name>
    <name type="synonym">Conops calcitrans</name>
    <dbReference type="NCBI Taxonomy" id="35570"/>
    <lineage>
        <taxon>Eukaryota</taxon>
        <taxon>Metazoa</taxon>
        <taxon>Ecdysozoa</taxon>
        <taxon>Arthropoda</taxon>
        <taxon>Hexapoda</taxon>
        <taxon>Insecta</taxon>
        <taxon>Pterygota</taxon>
        <taxon>Neoptera</taxon>
        <taxon>Endopterygota</taxon>
        <taxon>Diptera</taxon>
        <taxon>Brachycera</taxon>
        <taxon>Muscomorpha</taxon>
        <taxon>Muscoidea</taxon>
        <taxon>Muscidae</taxon>
        <taxon>Stomoxys</taxon>
    </lineage>
</organism>
<protein>
    <submittedName>
        <fullName evidence="1">Uncharacterized protein</fullName>
    </submittedName>
</protein>
<accession>A0A1I8P4W5</accession>
<dbReference type="PANTHER" id="PTHR20898:SF0">
    <property type="entry name" value="DAEDALUS ON 3-RELATED"/>
    <property type="match status" value="1"/>
</dbReference>
<dbReference type="SMART" id="SM00697">
    <property type="entry name" value="DM8"/>
    <property type="match status" value="1"/>
</dbReference>
<evidence type="ECO:0000313" key="1">
    <source>
        <dbReference type="EnsemblMetazoa" id="SCAU004858-PA"/>
    </source>
</evidence>
<dbReference type="EnsemblMetazoa" id="SCAU004858-RA">
    <property type="protein sequence ID" value="SCAU004858-PA"/>
    <property type="gene ID" value="SCAU004858"/>
</dbReference>
<gene>
    <name evidence="1" type="primary">106083043</name>
</gene>
<reference evidence="1" key="1">
    <citation type="submission" date="2020-05" db="UniProtKB">
        <authorList>
            <consortium name="EnsemblMetazoa"/>
        </authorList>
    </citation>
    <scope>IDENTIFICATION</scope>
    <source>
        <strain evidence="1">USDA</strain>
    </source>
</reference>
<dbReference type="Proteomes" id="UP000095300">
    <property type="component" value="Unassembled WGS sequence"/>
</dbReference>
<dbReference type="InterPro" id="IPR010512">
    <property type="entry name" value="DUF1091"/>
</dbReference>
<dbReference type="Pfam" id="PF06477">
    <property type="entry name" value="DUF1091"/>
    <property type="match status" value="1"/>
</dbReference>
<dbReference type="AlphaFoldDB" id="A0A1I8P4W5"/>